<feature type="compositionally biased region" description="Basic and acidic residues" evidence="1">
    <location>
        <begin position="400"/>
        <end position="409"/>
    </location>
</feature>
<dbReference type="PROSITE" id="PS50181">
    <property type="entry name" value="FBOX"/>
    <property type="match status" value="1"/>
</dbReference>
<reference evidence="3" key="1">
    <citation type="submission" date="2022-10" db="EMBL/GenBank/DDBJ databases">
        <title>Culturing micro-colonial fungi from biological soil crusts in the Mojave desert and describing Neophaeococcomyces mojavensis, and introducing the new genera and species Taxawa tesnikishii.</title>
        <authorList>
            <person name="Kurbessoian T."/>
            <person name="Stajich J.E."/>
        </authorList>
    </citation>
    <scope>NUCLEOTIDE SEQUENCE</scope>
    <source>
        <strain evidence="3">TK_41</strain>
    </source>
</reference>
<protein>
    <recommendedName>
        <fullName evidence="2">F-box domain-containing protein</fullName>
    </recommendedName>
</protein>
<feature type="domain" description="F-box" evidence="2">
    <location>
        <begin position="1"/>
        <end position="47"/>
    </location>
</feature>
<comment type="caution">
    <text evidence="3">The sequence shown here is derived from an EMBL/GenBank/DDBJ whole genome shotgun (WGS) entry which is preliminary data.</text>
</comment>
<evidence type="ECO:0000259" key="2">
    <source>
        <dbReference type="PROSITE" id="PS50181"/>
    </source>
</evidence>
<name>A0AA38XN10_9EURO</name>
<organism evidence="3 4">
    <name type="scientific">Cladophialophora chaetospira</name>
    <dbReference type="NCBI Taxonomy" id="386627"/>
    <lineage>
        <taxon>Eukaryota</taxon>
        <taxon>Fungi</taxon>
        <taxon>Dikarya</taxon>
        <taxon>Ascomycota</taxon>
        <taxon>Pezizomycotina</taxon>
        <taxon>Eurotiomycetes</taxon>
        <taxon>Chaetothyriomycetidae</taxon>
        <taxon>Chaetothyriales</taxon>
        <taxon>Herpotrichiellaceae</taxon>
        <taxon>Cladophialophora</taxon>
    </lineage>
</organism>
<evidence type="ECO:0000313" key="3">
    <source>
        <dbReference type="EMBL" id="KAJ9616513.1"/>
    </source>
</evidence>
<proteinExistence type="predicted"/>
<dbReference type="SUPFAM" id="SSF52047">
    <property type="entry name" value="RNI-like"/>
    <property type="match status" value="1"/>
</dbReference>
<accession>A0AA38XN10</accession>
<dbReference type="AlphaFoldDB" id="A0AA38XN10"/>
<sequence length="484" mass="55151">MTNITDLPEEVLQIMAAYLPGTDLKSLLLSCKDMNRELVKSELLRSIDWKFSRDNGSKSPDETMTVAYGHKLALKVSGDSAFAGKVRCLRLHYEHCPKCRPTRSYSNDGLSCHEISTDLMASLVKVKELSLVEGDVGSLSKGFPLPPNLEILQLEALMVKSYWTFHVAISNLVPVLRHPKLRSLAIVGAHVTCYEPEQFYDEDGPATKIPNGLLSKITSLRLDDVSVESATLADLLSHMNALKIFEFTRSYSNIPRRFPSGRFISLQDVNLALQQIRNTVEVVRLTYADQVRHRDEETTLDFSAFAKLKTLTIDPSMLLGYRSCRGDAKTNCDFPYEPLSTLSSRLSESLQELELAIDLEQCARVPKYREEILQGLLSQRATLPNLRRIVFRESRKTQSEPDCHCERRRPPPKRSNNICPPKSDLIKNPERRYELIYRDSPPISIEQAARFAEYAEEFRKIGVQLALVSEKNKGQRRPRRRIRR</sequence>
<dbReference type="EMBL" id="JAPDRK010000001">
    <property type="protein sequence ID" value="KAJ9616513.1"/>
    <property type="molecule type" value="Genomic_DNA"/>
</dbReference>
<dbReference type="InterPro" id="IPR032675">
    <property type="entry name" value="LRR_dom_sf"/>
</dbReference>
<evidence type="ECO:0000313" key="4">
    <source>
        <dbReference type="Proteomes" id="UP001172673"/>
    </source>
</evidence>
<dbReference type="InterPro" id="IPR001810">
    <property type="entry name" value="F-box_dom"/>
</dbReference>
<dbReference type="Gene3D" id="3.80.10.10">
    <property type="entry name" value="Ribonuclease Inhibitor"/>
    <property type="match status" value="1"/>
</dbReference>
<dbReference type="Proteomes" id="UP001172673">
    <property type="component" value="Unassembled WGS sequence"/>
</dbReference>
<keyword evidence="4" id="KW-1185">Reference proteome</keyword>
<evidence type="ECO:0000256" key="1">
    <source>
        <dbReference type="SAM" id="MobiDB-lite"/>
    </source>
</evidence>
<gene>
    <name evidence="3" type="ORF">H2200_000232</name>
</gene>
<feature type="region of interest" description="Disordered" evidence="1">
    <location>
        <begin position="400"/>
        <end position="423"/>
    </location>
</feature>